<keyword evidence="1" id="KW-0547">Nucleotide-binding</keyword>
<dbReference type="SMART" id="SM00173">
    <property type="entry name" value="RAS"/>
    <property type="match status" value="1"/>
</dbReference>
<sequence length="179" mass="21455">MSNLHISVVGGENIDKSTLLFKLAEEKEYSNIFDQHVQQYDEIGFTPMSISFKIENKYVPLVFYEMNSLSRYKYIRTIYFKRANAFILIYDLTNRQSFEIMKNLYFSSVKRKREEKNIPCFLLANKKDKEKEREVSFKEGERFAKEESINKFYEVSSNNSFVSIFDEFAKYIFYSIKQK</sequence>
<proteinExistence type="predicted"/>
<dbReference type="Pfam" id="PF00071">
    <property type="entry name" value="Ras"/>
    <property type="match status" value="1"/>
</dbReference>
<dbReference type="SMART" id="SM00175">
    <property type="entry name" value="RAB"/>
    <property type="match status" value="1"/>
</dbReference>
<dbReference type="PROSITE" id="PS51421">
    <property type="entry name" value="RAS"/>
    <property type="match status" value="1"/>
</dbReference>
<reference evidence="3" key="1">
    <citation type="journal article" date="2022" name="Nat. Microbiol.">
        <title>Unique mobile elements and scalable gene flow at the prokaryote-eukaryote boundary revealed by circularized Asgard archaea genomes.</title>
        <authorList>
            <person name="Wu F."/>
            <person name="Speth D.R."/>
            <person name="Philosof A."/>
            <person name="Cremiere A."/>
            <person name="Narayanan A."/>
            <person name="Barco R.A."/>
            <person name="Connon S.A."/>
            <person name="Amend J.P."/>
            <person name="Antoshechkin I.A."/>
            <person name="Orphan V.J."/>
        </authorList>
    </citation>
    <scope>NUCLEOTIDE SEQUENCE</scope>
    <source>
        <strain evidence="3">PR6</strain>
    </source>
</reference>
<dbReference type="InterPro" id="IPR001806">
    <property type="entry name" value="Small_GTPase"/>
</dbReference>
<evidence type="ECO:0000256" key="2">
    <source>
        <dbReference type="ARBA" id="ARBA00023134"/>
    </source>
</evidence>
<name>A0A9Y1FNR6_9ARCH</name>
<evidence type="ECO:0000313" key="3">
    <source>
        <dbReference type="EMBL" id="UJG44022.1"/>
    </source>
</evidence>
<dbReference type="PROSITE" id="PS51419">
    <property type="entry name" value="RAB"/>
    <property type="match status" value="1"/>
</dbReference>
<evidence type="ECO:0000256" key="1">
    <source>
        <dbReference type="ARBA" id="ARBA00022741"/>
    </source>
</evidence>
<protein>
    <submittedName>
        <fullName evidence="3">Uncharacterized protein</fullName>
    </submittedName>
</protein>
<organism evidence="3">
    <name type="scientific">Candidatus Heimdallarchaeum endolithica</name>
    <dbReference type="NCBI Taxonomy" id="2876572"/>
    <lineage>
        <taxon>Archaea</taxon>
        <taxon>Promethearchaeati</taxon>
        <taxon>Candidatus Heimdallarchaeota</taxon>
        <taxon>Candidatus Heimdallarchaeia (ex Rinke et al. 2021) (nom. nud.)</taxon>
        <taxon>Candidatus Heimdallarchaeales</taxon>
        <taxon>Candidatus Heimdallarchaeaceae</taxon>
        <taxon>Candidatus Heimdallarchaeum</taxon>
    </lineage>
</organism>
<dbReference type="Proteomes" id="UP001200513">
    <property type="component" value="Chromosome"/>
</dbReference>
<dbReference type="AlphaFoldDB" id="A0A9Y1FNR6"/>
<dbReference type="PANTHER" id="PTHR47977">
    <property type="entry name" value="RAS-RELATED PROTEIN RAB"/>
    <property type="match status" value="1"/>
</dbReference>
<keyword evidence="2" id="KW-0342">GTP-binding</keyword>
<dbReference type="EMBL" id="CP084167">
    <property type="protein sequence ID" value="UJG44022.1"/>
    <property type="molecule type" value="Genomic_DNA"/>
</dbReference>
<dbReference type="GO" id="GO:0005525">
    <property type="term" value="F:GTP binding"/>
    <property type="evidence" value="ECO:0007669"/>
    <property type="project" value="UniProtKB-KW"/>
</dbReference>
<dbReference type="InterPro" id="IPR027417">
    <property type="entry name" value="P-loop_NTPase"/>
</dbReference>
<gene>
    <name evidence="3" type="ORF">K9W46_02295</name>
</gene>
<dbReference type="SUPFAM" id="SSF52540">
    <property type="entry name" value="P-loop containing nucleoside triphosphate hydrolases"/>
    <property type="match status" value="1"/>
</dbReference>
<dbReference type="Gene3D" id="3.40.50.300">
    <property type="entry name" value="P-loop containing nucleotide triphosphate hydrolases"/>
    <property type="match status" value="1"/>
</dbReference>
<dbReference type="GO" id="GO:0003924">
    <property type="term" value="F:GTPase activity"/>
    <property type="evidence" value="ECO:0007669"/>
    <property type="project" value="InterPro"/>
</dbReference>
<dbReference type="InterPro" id="IPR050227">
    <property type="entry name" value="Rab"/>
</dbReference>
<accession>A0A9Y1FNR6</accession>